<evidence type="ECO:0000313" key="1">
    <source>
        <dbReference type="EMBL" id="PSR89152.1"/>
    </source>
</evidence>
<organism evidence="1 2">
    <name type="scientific">Actinidia chinensis var. chinensis</name>
    <name type="common">Chinese soft-hair kiwi</name>
    <dbReference type="NCBI Taxonomy" id="1590841"/>
    <lineage>
        <taxon>Eukaryota</taxon>
        <taxon>Viridiplantae</taxon>
        <taxon>Streptophyta</taxon>
        <taxon>Embryophyta</taxon>
        <taxon>Tracheophyta</taxon>
        <taxon>Spermatophyta</taxon>
        <taxon>Magnoliopsida</taxon>
        <taxon>eudicotyledons</taxon>
        <taxon>Gunneridae</taxon>
        <taxon>Pentapetalae</taxon>
        <taxon>asterids</taxon>
        <taxon>Ericales</taxon>
        <taxon>Actinidiaceae</taxon>
        <taxon>Actinidia</taxon>
    </lineage>
</organism>
<proteinExistence type="predicted"/>
<dbReference type="Proteomes" id="UP000241394">
    <property type="component" value="Chromosome LG26"/>
</dbReference>
<comment type="caution">
    <text evidence="1">The sequence shown here is derived from an EMBL/GenBank/DDBJ whole genome shotgun (WGS) entry which is preliminary data.</text>
</comment>
<keyword evidence="2" id="KW-1185">Reference proteome</keyword>
<dbReference type="InParanoid" id="A0A2R6PCM8"/>
<protein>
    <submittedName>
        <fullName evidence="1">Uncharacterized protein</fullName>
    </submittedName>
</protein>
<dbReference type="AlphaFoldDB" id="A0A2R6PCM8"/>
<gene>
    <name evidence="1" type="ORF">CEY00_Acc29347</name>
</gene>
<accession>A0A2R6PCM8</accession>
<sequence length="125" mass="13159">MSEAQGSVGVPMGKSLLKESEKFIPETGVAAFRTMKDDELVQGTFQSVCSAGLLSSALGGEVAKGGVLLELVAHVIDTKSENNEAHGRGVIQSVYAGHTRLGGAGGVASCGMVRVFWVFHYYIRN</sequence>
<evidence type="ECO:0000313" key="2">
    <source>
        <dbReference type="Proteomes" id="UP000241394"/>
    </source>
</evidence>
<dbReference type="EMBL" id="NKQK01000026">
    <property type="protein sequence ID" value="PSR89152.1"/>
    <property type="molecule type" value="Genomic_DNA"/>
</dbReference>
<dbReference type="Gramene" id="PSR89152">
    <property type="protein sequence ID" value="PSR89152"/>
    <property type="gene ID" value="CEY00_Acc29347"/>
</dbReference>
<reference evidence="2" key="2">
    <citation type="journal article" date="2018" name="BMC Genomics">
        <title>A manually annotated Actinidia chinensis var. chinensis (kiwifruit) genome highlights the challenges associated with draft genomes and gene prediction in plants.</title>
        <authorList>
            <person name="Pilkington S.M."/>
            <person name="Crowhurst R."/>
            <person name="Hilario E."/>
            <person name="Nardozza S."/>
            <person name="Fraser L."/>
            <person name="Peng Y."/>
            <person name="Gunaseelan K."/>
            <person name="Simpson R."/>
            <person name="Tahir J."/>
            <person name="Deroles S.C."/>
            <person name="Templeton K."/>
            <person name="Luo Z."/>
            <person name="Davy M."/>
            <person name="Cheng C."/>
            <person name="McNeilage M."/>
            <person name="Scaglione D."/>
            <person name="Liu Y."/>
            <person name="Zhang Q."/>
            <person name="Datson P."/>
            <person name="De Silva N."/>
            <person name="Gardiner S.E."/>
            <person name="Bassett H."/>
            <person name="Chagne D."/>
            <person name="McCallum J."/>
            <person name="Dzierzon H."/>
            <person name="Deng C."/>
            <person name="Wang Y.Y."/>
            <person name="Barron L."/>
            <person name="Manako K."/>
            <person name="Bowen J."/>
            <person name="Foster T.M."/>
            <person name="Erridge Z.A."/>
            <person name="Tiffin H."/>
            <person name="Waite C.N."/>
            <person name="Davies K.M."/>
            <person name="Grierson E.P."/>
            <person name="Laing W.A."/>
            <person name="Kirk R."/>
            <person name="Chen X."/>
            <person name="Wood M."/>
            <person name="Montefiori M."/>
            <person name="Brummell D.A."/>
            <person name="Schwinn K.E."/>
            <person name="Catanach A."/>
            <person name="Fullerton C."/>
            <person name="Li D."/>
            <person name="Meiyalaghan S."/>
            <person name="Nieuwenhuizen N."/>
            <person name="Read N."/>
            <person name="Prakash R."/>
            <person name="Hunter D."/>
            <person name="Zhang H."/>
            <person name="McKenzie M."/>
            <person name="Knabel M."/>
            <person name="Harris A."/>
            <person name="Allan A.C."/>
            <person name="Gleave A."/>
            <person name="Chen A."/>
            <person name="Janssen B.J."/>
            <person name="Plunkett B."/>
            <person name="Ampomah-Dwamena C."/>
            <person name="Voogd C."/>
            <person name="Leif D."/>
            <person name="Lafferty D."/>
            <person name="Souleyre E.J.F."/>
            <person name="Varkonyi-Gasic E."/>
            <person name="Gambi F."/>
            <person name="Hanley J."/>
            <person name="Yao J.L."/>
            <person name="Cheung J."/>
            <person name="David K.M."/>
            <person name="Warren B."/>
            <person name="Marsh K."/>
            <person name="Snowden K.C."/>
            <person name="Lin-Wang K."/>
            <person name="Brian L."/>
            <person name="Martinez-Sanchez M."/>
            <person name="Wang M."/>
            <person name="Ileperuma N."/>
            <person name="Macnee N."/>
            <person name="Campin R."/>
            <person name="McAtee P."/>
            <person name="Drummond R.S.M."/>
            <person name="Espley R.V."/>
            <person name="Ireland H.S."/>
            <person name="Wu R."/>
            <person name="Atkinson R.G."/>
            <person name="Karunairetnam S."/>
            <person name="Bulley S."/>
            <person name="Chunkath S."/>
            <person name="Hanley Z."/>
            <person name="Storey R."/>
            <person name="Thrimawithana A.H."/>
            <person name="Thomson S."/>
            <person name="David C."/>
            <person name="Testolin R."/>
            <person name="Huang H."/>
            <person name="Hellens R.P."/>
            <person name="Schaffer R.J."/>
        </authorList>
    </citation>
    <scope>NUCLEOTIDE SEQUENCE [LARGE SCALE GENOMIC DNA]</scope>
    <source>
        <strain evidence="2">cv. Red5</strain>
    </source>
</reference>
<reference evidence="1 2" key="1">
    <citation type="submission" date="2017-07" db="EMBL/GenBank/DDBJ databases">
        <title>An improved, manually edited Actinidia chinensis var. chinensis (kiwifruit) genome highlights the challenges associated with draft genomes and gene prediction in plants.</title>
        <authorList>
            <person name="Pilkington S."/>
            <person name="Crowhurst R."/>
            <person name="Hilario E."/>
            <person name="Nardozza S."/>
            <person name="Fraser L."/>
            <person name="Peng Y."/>
            <person name="Gunaseelan K."/>
            <person name="Simpson R."/>
            <person name="Tahir J."/>
            <person name="Deroles S."/>
            <person name="Templeton K."/>
            <person name="Luo Z."/>
            <person name="Davy M."/>
            <person name="Cheng C."/>
            <person name="Mcneilage M."/>
            <person name="Scaglione D."/>
            <person name="Liu Y."/>
            <person name="Zhang Q."/>
            <person name="Datson P."/>
            <person name="De Silva N."/>
            <person name="Gardiner S."/>
            <person name="Bassett H."/>
            <person name="Chagne D."/>
            <person name="Mccallum J."/>
            <person name="Dzierzon H."/>
            <person name="Deng C."/>
            <person name="Wang Y.-Y."/>
            <person name="Barron N."/>
            <person name="Manako K."/>
            <person name="Bowen J."/>
            <person name="Foster T."/>
            <person name="Erridge Z."/>
            <person name="Tiffin H."/>
            <person name="Waite C."/>
            <person name="Davies K."/>
            <person name="Grierson E."/>
            <person name="Laing W."/>
            <person name="Kirk R."/>
            <person name="Chen X."/>
            <person name="Wood M."/>
            <person name="Montefiori M."/>
            <person name="Brummell D."/>
            <person name="Schwinn K."/>
            <person name="Catanach A."/>
            <person name="Fullerton C."/>
            <person name="Li D."/>
            <person name="Meiyalaghan S."/>
            <person name="Nieuwenhuizen N."/>
            <person name="Read N."/>
            <person name="Prakash R."/>
            <person name="Hunter D."/>
            <person name="Zhang H."/>
            <person name="Mckenzie M."/>
            <person name="Knabel M."/>
            <person name="Harris A."/>
            <person name="Allan A."/>
            <person name="Chen A."/>
            <person name="Janssen B."/>
            <person name="Plunkett B."/>
            <person name="Dwamena C."/>
            <person name="Voogd C."/>
            <person name="Leif D."/>
            <person name="Lafferty D."/>
            <person name="Souleyre E."/>
            <person name="Varkonyi-Gasic E."/>
            <person name="Gambi F."/>
            <person name="Hanley J."/>
            <person name="Yao J.-L."/>
            <person name="Cheung J."/>
            <person name="David K."/>
            <person name="Warren B."/>
            <person name="Marsh K."/>
            <person name="Snowden K."/>
            <person name="Lin-Wang K."/>
            <person name="Brian L."/>
            <person name="Martinez-Sanchez M."/>
            <person name="Wang M."/>
            <person name="Ileperuma N."/>
            <person name="Macnee N."/>
            <person name="Campin R."/>
            <person name="Mcatee P."/>
            <person name="Drummond R."/>
            <person name="Espley R."/>
            <person name="Ireland H."/>
            <person name="Wu R."/>
            <person name="Atkinson R."/>
            <person name="Karunairetnam S."/>
            <person name="Bulley S."/>
            <person name="Chunkath S."/>
            <person name="Hanley Z."/>
            <person name="Storey R."/>
            <person name="Thrimawithana A."/>
            <person name="Thomson S."/>
            <person name="David C."/>
            <person name="Testolin R."/>
        </authorList>
    </citation>
    <scope>NUCLEOTIDE SEQUENCE [LARGE SCALE GENOMIC DNA]</scope>
    <source>
        <strain evidence="2">cv. Red5</strain>
        <tissue evidence="1">Young leaf</tissue>
    </source>
</reference>
<name>A0A2R6PCM8_ACTCC</name>
<dbReference type="OrthoDB" id="1834409at2759"/>